<keyword evidence="4" id="KW-0804">Transcription</keyword>
<evidence type="ECO:0000259" key="6">
    <source>
        <dbReference type="Pfam" id="PF08281"/>
    </source>
</evidence>
<dbReference type="Pfam" id="PF08281">
    <property type="entry name" value="Sigma70_r4_2"/>
    <property type="match status" value="1"/>
</dbReference>
<dbReference type="InterPro" id="IPR013324">
    <property type="entry name" value="RNA_pol_sigma_r3/r4-like"/>
</dbReference>
<evidence type="ECO:0000256" key="5">
    <source>
        <dbReference type="SAM" id="MobiDB-lite"/>
    </source>
</evidence>
<keyword evidence="3" id="KW-0731">Sigma factor</keyword>
<protein>
    <recommendedName>
        <fullName evidence="6">RNA polymerase sigma factor 70 region 4 type 2 domain-containing protein</fullName>
    </recommendedName>
</protein>
<evidence type="ECO:0000313" key="7">
    <source>
        <dbReference type="EMBL" id="KWX05527.1"/>
    </source>
</evidence>
<evidence type="ECO:0000313" key="8">
    <source>
        <dbReference type="Proteomes" id="UP000070659"/>
    </source>
</evidence>
<evidence type="ECO:0000256" key="3">
    <source>
        <dbReference type="ARBA" id="ARBA00023082"/>
    </source>
</evidence>
<dbReference type="AlphaFoldDB" id="A0A132N6A2"/>
<comment type="caution">
    <text evidence="7">The sequence shown here is derived from an EMBL/GenBank/DDBJ whole genome shotgun (WGS) entry which is preliminary data.</text>
</comment>
<feature type="compositionally biased region" description="Basic and acidic residues" evidence="5">
    <location>
        <begin position="1"/>
        <end position="15"/>
    </location>
</feature>
<sequence length="197" mass="21603">MDRRWGQATMDESHVQGESPPAVLPTGADSAAAPEPALVPAYQEWLTRLTMTYDAVLHCCQPRLDEPEQAHSVALAVVLGLLARPKVFQYFGLPYSGRIAHLAEEQLAEIRRGVEHESRAPQTSWRELLDRLQRMPALEQRAFVLACVEGYDGSRTATTLGCTEAEAQALLERALSRLEEARGLASGPQDASQDGDP</sequence>
<dbReference type="InterPro" id="IPR013249">
    <property type="entry name" value="RNA_pol_sigma70_r4_t2"/>
</dbReference>
<gene>
    <name evidence="7" type="ORF">TH66_02315</name>
</gene>
<dbReference type="GO" id="GO:0016987">
    <property type="term" value="F:sigma factor activity"/>
    <property type="evidence" value="ECO:0007669"/>
    <property type="project" value="UniProtKB-KW"/>
</dbReference>
<comment type="similarity">
    <text evidence="1">Belongs to the sigma-70 factor family. ECF subfamily.</text>
</comment>
<keyword evidence="2" id="KW-0805">Transcription regulation</keyword>
<dbReference type="Gene3D" id="1.10.10.10">
    <property type="entry name" value="Winged helix-like DNA-binding domain superfamily/Winged helix DNA-binding domain"/>
    <property type="match status" value="1"/>
</dbReference>
<dbReference type="RefSeq" id="WP_066887471.1">
    <property type="nucleotide sequence ID" value="NZ_JYIJ01000011.1"/>
</dbReference>
<dbReference type="GO" id="GO:0003677">
    <property type="term" value="F:DNA binding"/>
    <property type="evidence" value="ECO:0007669"/>
    <property type="project" value="InterPro"/>
</dbReference>
<feature type="domain" description="RNA polymerase sigma factor 70 region 4 type 2" evidence="6">
    <location>
        <begin position="126"/>
        <end position="178"/>
    </location>
</feature>
<name>A0A132N6A2_9ACTN</name>
<proteinExistence type="inferred from homology"/>
<accession>A0A132N6A2</accession>
<evidence type="ECO:0000256" key="4">
    <source>
        <dbReference type="ARBA" id="ARBA00023163"/>
    </source>
</evidence>
<evidence type="ECO:0000256" key="1">
    <source>
        <dbReference type="ARBA" id="ARBA00010641"/>
    </source>
</evidence>
<dbReference type="SUPFAM" id="SSF88659">
    <property type="entry name" value="Sigma3 and sigma4 domains of RNA polymerase sigma factors"/>
    <property type="match status" value="1"/>
</dbReference>
<dbReference type="EMBL" id="JYIJ01000011">
    <property type="protein sequence ID" value="KWX05527.1"/>
    <property type="molecule type" value="Genomic_DNA"/>
</dbReference>
<dbReference type="PATRIC" id="fig|1469144.8.peg.5097"/>
<feature type="region of interest" description="Disordered" evidence="5">
    <location>
        <begin position="1"/>
        <end position="31"/>
    </location>
</feature>
<dbReference type="GO" id="GO:0006352">
    <property type="term" value="P:DNA-templated transcription initiation"/>
    <property type="evidence" value="ECO:0007669"/>
    <property type="project" value="InterPro"/>
</dbReference>
<reference evidence="7 8" key="1">
    <citation type="submission" date="2015-02" db="EMBL/GenBank/DDBJ databases">
        <title>Physiological reanalysis, assessment of diazotrophy, and genome sequences of multiple isolates of Streptomyces thermoautotrophicus.</title>
        <authorList>
            <person name="MacKellar D.C."/>
            <person name="Lieber L."/>
            <person name="Norman J."/>
            <person name="Bolger A."/>
            <person name="Tobin C."/>
            <person name="Murray J.W."/>
            <person name="Prell J."/>
        </authorList>
    </citation>
    <scope>NUCLEOTIDE SEQUENCE [LARGE SCALE GENOMIC DNA]</scope>
    <source>
        <strain evidence="7 8">UBT1</strain>
    </source>
</reference>
<dbReference type="Proteomes" id="UP000070659">
    <property type="component" value="Unassembled WGS sequence"/>
</dbReference>
<dbReference type="InterPro" id="IPR036388">
    <property type="entry name" value="WH-like_DNA-bd_sf"/>
</dbReference>
<organism evidence="7 8">
    <name type="scientific">Carbonactinospora thermoautotrophica</name>
    <dbReference type="NCBI Taxonomy" id="1469144"/>
    <lineage>
        <taxon>Bacteria</taxon>
        <taxon>Bacillati</taxon>
        <taxon>Actinomycetota</taxon>
        <taxon>Actinomycetes</taxon>
        <taxon>Kitasatosporales</taxon>
        <taxon>Carbonactinosporaceae</taxon>
        <taxon>Carbonactinospora</taxon>
    </lineage>
</organism>
<evidence type="ECO:0000256" key="2">
    <source>
        <dbReference type="ARBA" id="ARBA00023015"/>
    </source>
</evidence>